<evidence type="ECO:0000256" key="1">
    <source>
        <dbReference type="ARBA" id="ARBA00022448"/>
    </source>
</evidence>
<feature type="domain" description="ABC transporter" evidence="8">
    <location>
        <begin position="1"/>
        <end position="228"/>
    </location>
</feature>
<dbReference type="InterPro" id="IPR027417">
    <property type="entry name" value="P-loop_NTPase"/>
</dbReference>
<reference evidence="9 10" key="1">
    <citation type="submission" date="2018-02" db="EMBL/GenBank/DDBJ databases">
        <title>Draft Genome of Achromobacter spanius stain 6.</title>
        <authorList>
            <person name="Gunasekera T.S."/>
            <person name="Radwan O."/>
            <person name="Ruiz O.N."/>
        </authorList>
    </citation>
    <scope>NUCLEOTIDE SEQUENCE [LARGE SCALE GENOMIC DNA]</scope>
    <source>
        <strain evidence="9 10">6</strain>
    </source>
</reference>
<protein>
    <submittedName>
        <fullName evidence="9">Heme ABC exporter ATP-binding protein CcmA</fullName>
    </submittedName>
</protein>
<evidence type="ECO:0000256" key="2">
    <source>
        <dbReference type="ARBA" id="ARBA00022475"/>
    </source>
</evidence>
<keyword evidence="1" id="KW-0813">Transport</keyword>
<dbReference type="InterPro" id="IPR005895">
    <property type="entry name" value="ABC_transptr_haem_export_CcmA"/>
</dbReference>
<dbReference type="InterPro" id="IPR003439">
    <property type="entry name" value="ABC_transporter-like_ATP-bd"/>
</dbReference>
<dbReference type="SMART" id="SM00382">
    <property type="entry name" value="AAA"/>
    <property type="match status" value="1"/>
</dbReference>
<dbReference type="Proteomes" id="UP000239990">
    <property type="component" value="Unassembled WGS sequence"/>
</dbReference>
<accession>A0A2S5GKC3</accession>
<dbReference type="RefSeq" id="WP_104145343.1">
    <property type="nucleotide sequence ID" value="NZ_PREU01000015.1"/>
</dbReference>
<dbReference type="InterPro" id="IPR003593">
    <property type="entry name" value="AAA+_ATPase"/>
</dbReference>
<keyword evidence="2" id="KW-1003">Cell membrane</keyword>
<dbReference type="PROSITE" id="PS00211">
    <property type="entry name" value="ABC_TRANSPORTER_1"/>
    <property type="match status" value="1"/>
</dbReference>
<proteinExistence type="predicted"/>
<keyword evidence="6" id="KW-1278">Translocase</keyword>
<evidence type="ECO:0000256" key="4">
    <source>
        <dbReference type="ARBA" id="ARBA00022748"/>
    </source>
</evidence>
<evidence type="ECO:0000256" key="6">
    <source>
        <dbReference type="ARBA" id="ARBA00022967"/>
    </source>
</evidence>
<evidence type="ECO:0000259" key="8">
    <source>
        <dbReference type="PROSITE" id="PS50893"/>
    </source>
</evidence>
<dbReference type="GO" id="GO:0022857">
    <property type="term" value="F:transmembrane transporter activity"/>
    <property type="evidence" value="ECO:0007669"/>
    <property type="project" value="InterPro"/>
</dbReference>
<evidence type="ECO:0000256" key="3">
    <source>
        <dbReference type="ARBA" id="ARBA00022741"/>
    </source>
</evidence>
<dbReference type="GO" id="GO:0017004">
    <property type="term" value="P:cytochrome complex assembly"/>
    <property type="evidence" value="ECO:0007669"/>
    <property type="project" value="UniProtKB-KW"/>
</dbReference>
<evidence type="ECO:0000256" key="7">
    <source>
        <dbReference type="ARBA" id="ARBA00023136"/>
    </source>
</evidence>
<comment type="caution">
    <text evidence="9">The sequence shown here is derived from an EMBL/GenBank/DDBJ whole genome shotgun (WGS) entry which is preliminary data.</text>
</comment>
<name>A0A2S5GKC3_9BURK</name>
<organism evidence="9 10">
    <name type="scientific">Achromobacter spanius</name>
    <dbReference type="NCBI Taxonomy" id="217203"/>
    <lineage>
        <taxon>Bacteria</taxon>
        <taxon>Pseudomonadati</taxon>
        <taxon>Pseudomonadota</taxon>
        <taxon>Betaproteobacteria</taxon>
        <taxon>Burkholderiales</taxon>
        <taxon>Alcaligenaceae</taxon>
        <taxon>Achromobacter</taxon>
    </lineage>
</organism>
<keyword evidence="4" id="KW-0201">Cytochrome c-type biogenesis</keyword>
<keyword evidence="5 9" id="KW-0067">ATP-binding</keyword>
<dbReference type="Pfam" id="PF00005">
    <property type="entry name" value="ABC_tran"/>
    <property type="match status" value="1"/>
</dbReference>
<evidence type="ECO:0000313" key="9">
    <source>
        <dbReference type="EMBL" id="PPA73335.1"/>
    </source>
</evidence>
<dbReference type="AlphaFoldDB" id="A0A2S5GKC3"/>
<sequence>MRPADAPAPLLAANGLCCPRGGVPGQGVGPLHFDVHAGQLLHLRGANGSGKSSVLRMLAGLLRPMAGSLQALGRDVFRDPSSYYARVAYLGHANALCGDLTALENLRYCLHVAGVPQSDDAIAAGLTAWRLNACLHTPAARLSQGQARRVALAAVMLGGKPLWLLDEPDGGLDAASLEQLWTELNAHLDDGGAAVVACHRQPATASNRLQTLNMDDYADAGYAVSVGVA</sequence>
<evidence type="ECO:0000256" key="5">
    <source>
        <dbReference type="ARBA" id="ARBA00022840"/>
    </source>
</evidence>
<dbReference type="OrthoDB" id="9800654at2"/>
<dbReference type="PANTHER" id="PTHR43499:SF1">
    <property type="entry name" value="ABC TRANSPORTER I FAMILY MEMBER 1"/>
    <property type="match status" value="1"/>
</dbReference>
<dbReference type="PROSITE" id="PS50893">
    <property type="entry name" value="ABC_TRANSPORTER_2"/>
    <property type="match status" value="1"/>
</dbReference>
<keyword evidence="7" id="KW-0472">Membrane</keyword>
<dbReference type="EMBL" id="PREU01000015">
    <property type="protein sequence ID" value="PPA73335.1"/>
    <property type="molecule type" value="Genomic_DNA"/>
</dbReference>
<dbReference type="Gene3D" id="3.40.50.300">
    <property type="entry name" value="P-loop containing nucleotide triphosphate hydrolases"/>
    <property type="match status" value="1"/>
</dbReference>
<evidence type="ECO:0000313" key="10">
    <source>
        <dbReference type="Proteomes" id="UP000239990"/>
    </source>
</evidence>
<dbReference type="SUPFAM" id="SSF52540">
    <property type="entry name" value="P-loop containing nucleoside triphosphate hydrolases"/>
    <property type="match status" value="1"/>
</dbReference>
<dbReference type="PANTHER" id="PTHR43499">
    <property type="entry name" value="ABC TRANSPORTER I FAMILY MEMBER 1"/>
    <property type="match status" value="1"/>
</dbReference>
<keyword evidence="3" id="KW-0547">Nucleotide-binding</keyword>
<dbReference type="InterPro" id="IPR017871">
    <property type="entry name" value="ABC_transporter-like_CS"/>
</dbReference>
<dbReference type="GO" id="GO:0016887">
    <property type="term" value="F:ATP hydrolysis activity"/>
    <property type="evidence" value="ECO:0007669"/>
    <property type="project" value="InterPro"/>
</dbReference>
<dbReference type="GO" id="GO:0005524">
    <property type="term" value="F:ATP binding"/>
    <property type="evidence" value="ECO:0007669"/>
    <property type="project" value="UniProtKB-KW"/>
</dbReference>
<gene>
    <name evidence="9" type="primary">ccmA</name>
    <name evidence="9" type="ORF">C4E15_25220</name>
</gene>
<dbReference type="NCBIfam" id="TIGR01189">
    <property type="entry name" value="ccmA"/>
    <property type="match status" value="1"/>
</dbReference>